<evidence type="ECO:0000256" key="11">
    <source>
        <dbReference type="SAM" id="Phobius"/>
    </source>
</evidence>
<dbReference type="AlphaFoldDB" id="A0A1I5D9R0"/>
<evidence type="ECO:0000313" key="14">
    <source>
        <dbReference type="Proteomes" id="UP000198806"/>
    </source>
</evidence>
<gene>
    <name evidence="13" type="ORF">SAMN04489757_10584</name>
</gene>
<dbReference type="PANTHER" id="PTHR45528:SF8">
    <property type="entry name" value="HISTIDINE KINASE"/>
    <property type="match status" value="1"/>
</dbReference>
<keyword evidence="8 11" id="KW-1133">Transmembrane helix</keyword>
<keyword evidence="4" id="KW-0597">Phosphoprotein</keyword>
<dbReference type="Pfam" id="PF00512">
    <property type="entry name" value="HisKA"/>
    <property type="match status" value="1"/>
</dbReference>
<keyword evidence="5" id="KW-0808">Transferase</keyword>
<feature type="transmembrane region" description="Helical" evidence="11">
    <location>
        <begin position="150"/>
        <end position="169"/>
    </location>
</feature>
<dbReference type="InterPro" id="IPR008358">
    <property type="entry name" value="Sig_transdc_His_kin/Pase_MprB"/>
</dbReference>
<dbReference type="RefSeq" id="WP_091684749.1">
    <property type="nucleotide sequence ID" value="NZ_BAABFM010000026.1"/>
</dbReference>
<dbReference type="SMART" id="SM00388">
    <property type="entry name" value="HisKA"/>
    <property type="match status" value="1"/>
</dbReference>
<evidence type="ECO:0000256" key="8">
    <source>
        <dbReference type="ARBA" id="ARBA00022989"/>
    </source>
</evidence>
<keyword evidence="14" id="KW-1185">Reference proteome</keyword>
<dbReference type="OrthoDB" id="84942at2"/>
<dbReference type="GO" id="GO:0005886">
    <property type="term" value="C:plasma membrane"/>
    <property type="evidence" value="ECO:0007669"/>
    <property type="project" value="TreeGrafter"/>
</dbReference>
<evidence type="ECO:0000256" key="7">
    <source>
        <dbReference type="ARBA" id="ARBA00022777"/>
    </source>
</evidence>
<dbReference type="InterPro" id="IPR003594">
    <property type="entry name" value="HATPase_dom"/>
</dbReference>
<feature type="transmembrane region" description="Helical" evidence="11">
    <location>
        <begin position="12"/>
        <end position="41"/>
    </location>
</feature>
<protein>
    <recommendedName>
        <fullName evidence="3">histidine kinase</fullName>
        <ecNumber evidence="3">2.7.13.3</ecNumber>
    </recommendedName>
</protein>
<comment type="catalytic activity">
    <reaction evidence="1">
        <text>ATP + protein L-histidine = ADP + protein N-phospho-L-histidine.</text>
        <dbReference type="EC" id="2.7.13.3"/>
    </reaction>
</comment>
<dbReference type="Pfam" id="PF02518">
    <property type="entry name" value="HATPase_c"/>
    <property type="match status" value="1"/>
</dbReference>
<dbReference type="EMBL" id="FOWD01000005">
    <property type="protein sequence ID" value="SFN95998.1"/>
    <property type="molecule type" value="Genomic_DNA"/>
</dbReference>
<dbReference type="InterPro" id="IPR050398">
    <property type="entry name" value="HssS/ArlS-like"/>
</dbReference>
<keyword evidence="7" id="KW-0418">Kinase</keyword>
<dbReference type="InterPro" id="IPR005467">
    <property type="entry name" value="His_kinase_dom"/>
</dbReference>
<evidence type="ECO:0000256" key="5">
    <source>
        <dbReference type="ARBA" id="ARBA00022679"/>
    </source>
</evidence>
<evidence type="ECO:0000256" key="9">
    <source>
        <dbReference type="ARBA" id="ARBA00023012"/>
    </source>
</evidence>
<dbReference type="SMART" id="SM00387">
    <property type="entry name" value="HATPase_c"/>
    <property type="match status" value="1"/>
</dbReference>
<dbReference type="PANTHER" id="PTHR45528">
    <property type="entry name" value="SENSOR HISTIDINE KINASE CPXA"/>
    <property type="match status" value="1"/>
</dbReference>
<dbReference type="SUPFAM" id="SSF47384">
    <property type="entry name" value="Homodimeric domain of signal transducing histidine kinase"/>
    <property type="match status" value="1"/>
</dbReference>
<sequence length="452" mass="52359">MELIKNKSYTLFWLFLEQLLWLAACFLMEIFVFILLFNIALNSGFILPANYAEHYLEINKSIIGKSEPFDKALIPYTCKYGLFDFNGNYLSGDFSEDIVDDAKVFIKDAKKSNNRFILIERANEYCVIQYDISVHFSSYTLDKLFPKFELMYLILFFIIFIVIVINNALHFGRKLKKELKPVLEEISQIQNRELNVERKNSKIKEFNDILLSLYDMETALSQSLKKEWETEQKRKSNISALAHDIKTPLTVIKGNSELILEENNIAEIYQLADLINSNSDRIERYIKLLIDETNNTLTSGNEEKVTLTTLIDGIIKASEVICNLHGIEQITHNKVFEVDIIINRDLVERAVLNLIQNAIEHTNSKKMIKLYFECLENKLVISVEDFGKGFTSEALKYAKNQFYTEKSERSEEHYGLGMYFASNVAEKYNGGITYYNKSDQTGAMVIFEIKIC</sequence>
<evidence type="ECO:0000259" key="12">
    <source>
        <dbReference type="PROSITE" id="PS50109"/>
    </source>
</evidence>
<evidence type="ECO:0000256" key="4">
    <source>
        <dbReference type="ARBA" id="ARBA00022553"/>
    </source>
</evidence>
<evidence type="ECO:0000256" key="1">
    <source>
        <dbReference type="ARBA" id="ARBA00000085"/>
    </source>
</evidence>
<dbReference type="SUPFAM" id="SSF55874">
    <property type="entry name" value="ATPase domain of HSP90 chaperone/DNA topoisomerase II/histidine kinase"/>
    <property type="match status" value="1"/>
</dbReference>
<keyword evidence="9" id="KW-0902">Two-component regulatory system</keyword>
<dbReference type="Gene3D" id="1.10.287.130">
    <property type="match status" value="1"/>
</dbReference>
<evidence type="ECO:0000256" key="3">
    <source>
        <dbReference type="ARBA" id="ARBA00012438"/>
    </source>
</evidence>
<accession>A0A1I5D9R0</accession>
<evidence type="ECO:0000313" key="13">
    <source>
        <dbReference type="EMBL" id="SFN95998.1"/>
    </source>
</evidence>
<dbReference type="EC" id="2.7.13.3" evidence="3"/>
<evidence type="ECO:0000256" key="6">
    <source>
        <dbReference type="ARBA" id="ARBA00022692"/>
    </source>
</evidence>
<keyword evidence="10 11" id="KW-0472">Membrane</keyword>
<proteinExistence type="predicted"/>
<dbReference type="Gene3D" id="3.30.565.10">
    <property type="entry name" value="Histidine kinase-like ATPase, C-terminal domain"/>
    <property type="match status" value="1"/>
</dbReference>
<dbReference type="GO" id="GO:0000155">
    <property type="term" value="F:phosphorelay sensor kinase activity"/>
    <property type="evidence" value="ECO:0007669"/>
    <property type="project" value="InterPro"/>
</dbReference>
<dbReference type="Proteomes" id="UP000198806">
    <property type="component" value="Unassembled WGS sequence"/>
</dbReference>
<keyword evidence="6 11" id="KW-0812">Transmembrane</keyword>
<dbReference type="STRING" id="1527.SAMN04489757_10584"/>
<dbReference type="InterPro" id="IPR036097">
    <property type="entry name" value="HisK_dim/P_sf"/>
</dbReference>
<dbReference type="CDD" id="cd00082">
    <property type="entry name" value="HisKA"/>
    <property type="match status" value="1"/>
</dbReference>
<dbReference type="InterPro" id="IPR036890">
    <property type="entry name" value="HATPase_C_sf"/>
</dbReference>
<comment type="subcellular location">
    <subcellularLocation>
        <location evidence="2">Membrane</location>
        <topology evidence="2">Multi-pass membrane protein</topology>
    </subcellularLocation>
</comment>
<feature type="domain" description="Histidine kinase" evidence="12">
    <location>
        <begin position="240"/>
        <end position="452"/>
    </location>
</feature>
<organism evidence="13 14">
    <name type="scientific">Anaerocolumna aminovalerica</name>
    <dbReference type="NCBI Taxonomy" id="1527"/>
    <lineage>
        <taxon>Bacteria</taxon>
        <taxon>Bacillati</taxon>
        <taxon>Bacillota</taxon>
        <taxon>Clostridia</taxon>
        <taxon>Lachnospirales</taxon>
        <taxon>Lachnospiraceae</taxon>
        <taxon>Anaerocolumna</taxon>
    </lineage>
</organism>
<evidence type="ECO:0000256" key="2">
    <source>
        <dbReference type="ARBA" id="ARBA00004141"/>
    </source>
</evidence>
<dbReference type="PRINTS" id="PR01780">
    <property type="entry name" value="LANTIREGPROT"/>
</dbReference>
<name>A0A1I5D9R0_9FIRM</name>
<dbReference type="PROSITE" id="PS50109">
    <property type="entry name" value="HIS_KIN"/>
    <property type="match status" value="1"/>
</dbReference>
<reference evidence="13 14" key="1">
    <citation type="submission" date="2016-10" db="EMBL/GenBank/DDBJ databases">
        <authorList>
            <person name="de Groot N.N."/>
        </authorList>
    </citation>
    <scope>NUCLEOTIDE SEQUENCE [LARGE SCALE GENOMIC DNA]</scope>
    <source>
        <strain evidence="13 14">DSM 1283</strain>
    </source>
</reference>
<dbReference type="InterPro" id="IPR003661">
    <property type="entry name" value="HisK_dim/P_dom"/>
</dbReference>
<evidence type="ECO:0000256" key="10">
    <source>
        <dbReference type="ARBA" id="ARBA00023136"/>
    </source>
</evidence>